<dbReference type="Gene3D" id="6.10.140.390">
    <property type="match status" value="1"/>
</dbReference>
<accession>A0AAE2D1X9</accession>
<dbReference type="Gene3D" id="6.10.250.1820">
    <property type="match status" value="1"/>
</dbReference>
<feature type="coiled-coil region" evidence="5">
    <location>
        <begin position="1042"/>
        <end position="1076"/>
    </location>
</feature>
<evidence type="ECO:0000256" key="4">
    <source>
        <dbReference type="PROSITE-ProRule" id="PRU00023"/>
    </source>
</evidence>
<dbReference type="PROSITE" id="PS50088">
    <property type="entry name" value="ANK_REPEAT"/>
    <property type="match status" value="4"/>
</dbReference>
<evidence type="ECO:0000256" key="5">
    <source>
        <dbReference type="SAM" id="Coils"/>
    </source>
</evidence>
<dbReference type="InterPro" id="IPR036770">
    <property type="entry name" value="Ankyrin_rpt-contain_sf"/>
</dbReference>
<feature type="compositionally biased region" description="Low complexity" evidence="6">
    <location>
        <begin position="606"/>
        <end position="628"/>
    </location>
</feature>
<organism evidence="7 8">
    <name type="scientific">Schistosoma mekongi</name>
    <name type="common">Parasitic worm</name>
    <dbReference type="NCBI Taxonomy" id="38744"/>
    <lineage>
        <taxon>Eukaryota</taxon>
        <taxon>Metazoa</taxon>
        <taxon>Spiralia</taxon>
        <taxon>Lophotrochozoa</taxon>
        <taxon>Platyhelminthes</taxon>
        <taxon>Trematoda</taxon>
        <taxon>Digenea</taxon>
        <taxon>Strigeidida</taxon>
        <taxon>Schistosomatoidea</taxon>
        <taxon>Schistosomatidae</taxon>
        <taxon>Schistosoma</taxon>
    </lineage>
</organism>
<feature type="compositionally biased region" description="Basic and acidic residues" evidence="6">
    <location>
        <begin position="928"/>
        <end position="939"/>
    </location>
</feature>
<dbReference type="InterPro" id="IPR002110">
    <property type="entry name" value="Ankyrin_rpt"/>
</dbReference>
<feature type="repeat" description="ANK" evidence="4">
    <location>
        <begin position="76"/>
        <end position="108"/>
    </location>
</feature>
<feature type="region of interest" description="Disordered" evidence="6">
    <location>
        <begin position="806"/>
        <end position="948"/>
    </location>
</feature>
<feature type="region of interest" description="Disordered" evidence="6">
    <location>
        <begin position="1101"/>
        <end position="1129"/>
    </location>
</feature>
<evidence type="ECO:0000256" key="3">
    <source>
        <dbReference type="ARBA" id="ARBA00038386"/>
    </source>
</evidence>
<feature type="compositionally biased region" description="Low complexity" evidence="6">
    <location>
        <begin position="915"/>
        <end position="927"/>
    </location>
</feature>
<dbReference type="PROSITE" id="PS50297">
    <property type="entry name" value="ANK_REP_REGION"/>
    <property type="match status" value="4"/>
</dbReference>
<feature type="compositionally biased region" description="Low complexity" evidence="6">
    <location>
        <begin position="1009"/>
        <end position="1018"/>
    </location>
</feature>
<dbReference type="GO" id="GO:0019208">
    <property type="term" value="F:phosphatase regulator activity"/>
    <property type="evidence" value="ECO:0007669"/>
    <property type="project" value="TreeGrafter"/>
</dbReference>
<keyword evidence="2" id="KW-0677">Repeat</keyword>
<protein>
    <recommendedName>
        <fullName evidence="9">Protein phosphatase 1 regulatory subunit 12B</fullName>
    </recommendedName>
</protein>
<dbReference type="GO" id="GO:0004857">
    <property type="term" value="F:enzyme inhibitor activity"/>
    <property type="evidence" value="ECO:0007669"/>
    <property type="project" value="TreeGrafter"/>
</dbReference>
<dbReference type="Proteomes" id="UP001292079">
    <property type="component" value="Unassembled WGS sequence"/>
</dbReference>
<feature type="compositionally biased region" description="Basic residues" evidence="6">
    <location>
        <begin position="702"/>
        <end position="711"/>
    </location>
</feature>
<feature type="compositionally biased region" description="Polar residues" evidence="6">
    <location>
        <begin position="731"/>
        <end position="740"/>
    </location>
</feature>
<comment type="similarity">
    <text evidence="3">Belongs to the NRARP family.</text>
</comment>
<feature type="compositionally biased region" description="Polar residues" evidence="6">
    <location>
        <begin position="806"/>
        <end position="873"/>
    </location>
</feature>
<feature type="compositionally biased region" description="Polar residues" evidence="6">
    <location>
        <begin position="548"/>
        <end position="563"/>
    </location>
</feature>
<feature type="compositionally biased region" description="Basic and acidic residues" evidence="6">
    <location>
        <begin position="312"/>
        <end position="321"/>
    </location>
</feature>
<reference evidence="7" key="1">
    <citation type="submission" date="2022-04" db="EMBL/GenBank/DDBJ databases">
        <authorList>
            <person name="Xu L."/>
            <person name="Lv Z."/>
        </authorList>
    </citation>
    <scope>NUCLEOTIDE SEQUENCE</scope>
    <source>
        <strain evidence="7">LV_2022a</strain>
    </source>
</reference>
<keyword evidence="5" id="KW-0175">Coiled coil</keyword>
<keyword evidence="8" id="KW-1185">Reference proteome</keyword>
<dbReference type="EMBL" id="JALJAT010000007">
    <property type="protein sequence ID" value="KAK4468177.1"/>
    <property type="molecule type" value="Genomic_DNA"/>
</dbReference>
<feature type="compositionally biased region" description="Low complexity" evidence="6">
    <location>
        <begin position="1102"/>
        <end position="1114"/>
    </location>
</feature>
<dbReference type="CDD" id="cd21930">
    <property type="entry name" value="IPD_PPP1R12"/>
    <property type="match status" value="1"/>
</dbReference>
<feature type="region of interest" description="Disordered" evidence="6">
    <location>
        <begin position="296"/>
        <end position="344"/>
    </location>
</feature>
<dbReference type="SMART" id="SM00248">
    <property type="entry name" value="ANK"/>
    <property type="match status" value="4"/>
</dbReference>
<dbReference type="AlphaFoldDB" id="A0AAE2D1X9"/>
<keyword evidence="1" id="KW-0217">Developmental protein</keyword>
<gene>
    <name evidence="7" type="ORF">MN116_008339</name>
</gene>
<feature type="compositionally biased region" description="Polar residues" evidence="6">
    <location>
        <begin position="767"/>
        <end position="777"/>
    </location>
</feature>
<dbReference type="PANTHER" id="PTHR24179:SF21">
    <property type="entry name" value="MYOSIN BINDING SUBUNIT, ISOFORM O"/>
    <property type="match status" value="1"/>
</dbReference>
<dbReference type="InterPro" id="IPR051226">
    <property type="entry name" value="PP1_Regulatory_Subunit"/>
</dbReference>
<keyword evidence="4" id="KW-0040">ANK repeat</keyword>
<dbReference type="Pfam" id="PF12796">
    <property type="entry name" value="Ank_2"/>
    <property type="match status" value="2"/>
</dbReference>
<dbReference type="Gene3D" id="1.25.40.20">
    <property type="entry name" value="Ankyrin repeat-containing domain"/>
    <property type="match status" value="2"/>
</dbReference>
<proteinExistence type="inferred from homology"/>
<comment type="caution">
    <text evidence="7">The sequence shown here is derived from an EMBL/GenBank/DDBJ whole genome shotgun (WGS) entry which is preliminary data.</text>
</comment>
<dbReference type="PANTHER" id="PTHR24179">
    <property type="entry name" value="PROTEIN PHOSPHATASE 1 REGULATORY SUBUNIT 12"/>
    <property type="match status" value="1"/>
</dbReference>
<feature type="region of interest" description="Disordered" evidence="6">
    <location>
        <begin position="1009"/>
        <end position="1040"/>
    </location>
</feature>
<feature type="region of interest" description="Disordered" evidence="6">
    <location>
        <begin position="546"/>
        <end position="577"/>
    </location>
</feature>
<name>A0AAE2D1X9_SCHME</name>
<sequence length="1129" mass="124066">MIQLKLSDSDICERRKAQLKEWCGSETDHASSKMREPDKIKFPLSVQLLAACSNSDLDEFSRLLKLGTDINTQNADGLTSTHLACINVDFDFLKFLISNGADINLQDHEGWTPLHAAASVGCCELARFLIENGADLSVLSVDLELPIDVAQDEEMINLLTDAMKKQNVDADAIKHSEEQTLLHDAQHWLTSGQYKPVIDSRTGATPLHVAACKDYTKAMEILLQIPGLDINAKDFDGWTALHAAAHWNREASARILANAGASFDEHTRASQSVFDVADKEMIVLLRQLRERQRAERLSTSSKLSFESSKPTEAVKRSHPVELETDEGNVSSDDDNSIIELDPSNCVNKKPTIEQDLYSPPTVSSSEQLIKTVCSTEDTPLNTTSSSILPQEQTVILQSSASTTMSISRLSDESSDHQLMTPPLSSTQLEKTVPTKDTDDSLLNSTINKPLIPITKSVFASSKESSALFTSTMSVLSSVNDSSSINGNNNKLIEQEISDNSLTKAFNYDMKATSVSTLTQPTSALRQSSHSTLPVSLSDDISLSALSPCASSKSTKPENVTTDQKTSDDANDYTANKPKSGIVSIIPVPRSKRSIDQNASNDLLTSSTVVTTTVTPPSTPSTTTSGTPGRSITKIITVKPRRNDSQKLNTDEKENALSLNNNITNSHDEIKASSPVPEVTTNRRISVVMAPTKSGETETQRSVKARYVRSTRRSTQGVSSEDVEQAKKLVDKSNSNNTVSNYKPMDSVPPVDLSSSSSDKTTPTDTPGVSNKSIKTNHTSSTWNRTILENANPPSLRRFTDTDLLSSRINAENVPSDTSRSSARTDYTTSGRDTSETKLSNHFSTSTGRHVNFSGETDMNSSAYDVGNNNSSRRPTYGSRVQPVEHSPTFESKIDSTTASGGIRERRHIRERNPPERVLSSKSFSSVSDVERRLSDHNTGRSEYSPSYINTNTIQSENDVKGIIQRPTSRFLHQTLLNNTSTNSSSPVTSSTYSWNPVQIPPVYTTNMNSSSNHNNCSNADYSSLTNNTTPTPRDHVSQWQDSKDYKRLYEKEKEERERLQRELDRCNRQINQLRGEQQSVPTTASFRTSIDYGYSNSDALTNNYGSSNNNNNNSQIPDTHLTSESTTIV</sequence>
<evidence type="ECO:0000313" key="8">
    <source>
        <dbReference type="Proteomes" id="UP001292079"/>
    </source>
</evidence>
<feature type="compositionally biased region" description="Polar residues" evidence="6">
    <location>
        <begin position="1115"/>
        <end position="1129"/>
    </location>
</feature>
<feature type="compositionally biased region" description="Low complexity" evidence="6">
    <location>
        <begin position="297"/>
        <end position="308"/>
    </location>
</feature>
<feature type="region of interest" description="Disordered" evidence="6">
    <location>
        <begin position="606"/>
        <end position="631"/>
    </location>
</feature>
<dbReference type="GO" id="GO:0005737">
    <property type="term" value="C:cytoplasm"/>
    <property type="evidence" value="ECO:0007669"/>
    <property type="project" value="TreeGrafter"/>
</dbReference>
<evidence type="ECO:0000256" key="6">
    <source>
        <dbReference type="SAM" id="MobiDB-lite"/>
    </source>
</evidence>
<feature type="compositionally biased region" description="Low complexity" evidence="6">
    <location>
        <begin position="745"/>
        <end position="766"/>
    </location>
</feature>
<feature type="region of interest" description="Disordered" evidence="6">
    <location>
        <begin position="687"/>
        <end position="777"/>
    </location>
</feature>
<evidence type="ECO:0008006" key="9">
    <source>
        <dbReference type="Google" id="ProtNLM"/>
    </source>
</evidence>
<feature type="repeat" description="ANK" evidence="4">
    <location>
        <begin position="202"/>
        <end position="235"/>
    </location>
</feature>
<feature type="compositionally biased region" description="Acidic residues" evidence="6">
    <location>
        <begin position="322"/>
        <end position="336"/>
    </location>
</feature>
<feature type="compositionally biased region" description="Polar residues" evidence="6">
    <location>
        <begin position="1019"/>
        <end position="1031"/>
    </location>
</feature>
<feature type="repeat" description="ANK" evidence="4">
    <location>
        <begin position="109"/>
        <end position="141"/>
    </location>
</feature>
<evidence type="ECO:0000313" key="7">
    <source>
        <dbReference type="EMBL" id="KAK4468177.1"/>
    </source>
</evidence>
<reference evidence="7" key="2">
    <citation type="journal article" date="2023" name="Infect Dis Poverty">
        <title>Chromosome-scale genome of the human blood fluke Schistosoma mekongi and its implications for public health.</title>
        <authorList>
            <person name="Zhou M."/>
            <person name="Xu L."/>
            <person name="Xu D."/>
            <person name="Chen W."/>
            <person name="Khan J."/>
            <person name="Hu Y."/>
            <person name="Huang H."/>
            <person name="Wei H."/>
            <person name="Zhang Y."/>
            <person name="Chusongsang P."/>
            <person name="Tanasarnprasert K."/>
            <person name="Hu X."/>
            <person name="Limpanont Y."/>
            <person name="Lv Z."/>
        </authorList>
    </citation>
    <scope>NUCLEOTIDE SEQUENCE</scope>
    <source>
        <strain evidence="7">LV_2022a</strain>
    </source>
</reference>
<dbReference type="SUPFAM" id="SSF48403">
    <property type="entry name" value="Ankyrin repeat"/>
    <property type="match status" value="1"/>
</dbReference>
<feature type="repeat" description="ANK" evidence="4">
    <location>
        <begin position="236"/>
        <end position="268"/>
    </location>
</feature>
<evidence type="ECO:0000256" key="2">
    <source>
        <dbReference type="ARBA" id="ARBA00022737"/>
    </source>
</evidence>
<evidence type="ECO:0000256" key="1">
    <source>
        <dbReference type="ARBA" id="ARBA00022473"/>
    </source>
</evidence>